<dbReference type="InterPro" id="IPR027417">
    <property type="entry name" value="P-loop_NTPase"/>
</dbReference>
<dbReference type="Pfam" id="PF17757">
    <property type="entry name" value="UvrB_inter"/>
    <property type="match status" value="1"/>
</dbReference>
<dbReference type="HAMAP" id="MF_00204">
    <property type="entry name" value="UvrB"/>
    <property type="match status" value="1"/>
</dbReference>
<dbReference type="InterPro" id="IPR036876">
    <property type="entry name" value="UVR_dom_sf"/>
</dbReference>
<evidence type="ECO:0000256" key="1">
    <source>
        <dbReference type="ARBA" id="ARBA00004496"/>
    </source>
</evidence>
<dbReference type="Gene3D" id="3.40.50.300">
    <property type="entry name" value="P-loop containing nucleotide triphosphate hydrolases"/>
    <property type="match status" value="3"/>
</dbReference>
<evidence type="ECO:0000256" key="9">
    <source>
        <dbReference type="ARBA" id="ARBA00023204"/>
    </source>
</evidence>
<dbReference type="OrthoDB" id="9806651at2"/>
<dbReference type="RefSeq" id="WP_114678423.1">
    <property type="nucleotide sequence ID" value="NZ_CP031188.1"/>
</dbReference>
<evidence type="ECO:0000256" key="15">
    <source>
        <dbReference type="SAM" id="Coils"/>
    </source>
</evidence>
<feature type="short sequence motif" description="Beta-hairpin" evidence="13">
    <location>
        <begin position="90"/>
        <end position="113"/>
    </location>
</feature>
<reference evidence="19 20" key="1">
    <citation type="submission" date="2018-07" db="EMBL/GenBank/DDBJ databases">
        <title>Complete genome sequence of Flavobacterium arcticum type strain SM1502T.</title>
        <authorList>
            <person name="Li Y."/>
            <person name="Li D.-D."/>
        </authorList>
    </citation>
    <scope>NUCLEOTIDE SEQUENCE [LARGE SCALE GENOMIC DNA]</scope>
    <source>
        <strain evidence="19 20">SM1502</strain>
    </source>
</reference>
<evidence type="ECO:0000256" key="10">
    <source>
        <dbReference type="ARBA" id="ARBA00023236"/>
    </source>
</evidence>
<dbReference type="GO" id="GO:0005737">
    <property type="term" value="C:cytoplasm"/>
    <property type="evidence" value="ECO:0007669"/>
    <property type="project" value="UniProtKB-SubCell"/>
</dbReference>
<keyword evidence="20" id="KW-1185">Reference proteome</keyword>
<comment type="function">
    <text evidence="13">The UvrABC repair system catalyzes the recognition and processing of DNA lesions. A damage recognition complex composed of 2 UvrA and 2 UvrB subunits scans DNA for abnormalities. Upon binding of the UvrA(2)B(2) complex to a putative damaged site, the DNA wraps around one UvrB monomer. DNA wrap is dependent on ATP binding by UvrB and probably causes local melting of the DNA helix, facilitating insertion of UvrB beta-hairpin between the DNA strands. Then UvrB probes one DNA strand for the presence of a lesion. If a lesion is found the UvrA subunits dissociate and the UvrB-DNA preincision complex is formed. This complex is subsequently bound by UvrC and the second UvrB is released. If no lesion is found, the DNA wraps around the other UvrB subunit that will check the other stand for damage.</text>
</comment>
<dbReference type="PROSITE" id="PS51192">
    <property type="entry name" value="HELICASE_ATP_BIND_1"/>
    <property type="match status" value="1"/>
</dbReference>
<dbReference type="Pfam" id="PF04851">
    <property type="entry name" value="ResIII"/>
    <property type="match status" value="1"/>
</dbReference>
<dbReference type="InterPro" id="IPR014001">
    <property type="entry name" value="Helicase_ATP-bd"/>
</dbReference>
<dbReference type="NCBIfam" id="TIGR00631">
    <property type="entry name" value="uvrb"/>
    <property type="match status" value="1"/>
</dbReference>
<comment type="subcellular location">
    <subcellularLocation>
        <location evidence="1 13 14">Cytoplasm</location>
    </subcellularLocation>
</comment>
<keyword evidence="6 13" id="KW-0228">DNA excision</keyword>
<dbReference type="GO" id="GO:0009432">
    <property type="term" value="P:SOS response"/>
    <property type="evidence" value="ECO:0007669"/>
    <property type="project" value="UniProtKB-UniRule"/>
</dbReference>
<organism evidence="19 20">
    <name type="scientific">Flavobacterium arcticum</name>
    <dbReference type="NCBI Taxonomy" id="1784713"/>
    <lineage>
        <taxon>Bacteria</taxon>
        <taxon>Pseudomonadati</taxon>
        <taxon>Bacteroidota</taxon>
        <taxon>Flavobacteriia</taxon>
        <taxon>Flavobacteriales</taxon>
        <taxon>Flavobacteriaceae</taxon>
        <taxon>Flavobacterium</taxon>
    </lineage>
</organism>
<dbReference type="CDD" id="cd17916">
    <property type="entry name" value="DEXHc_UvrB"/>
    <property type="match status" value="1"/>
</dbReference>
<dbReference type="SUPFAM" id="SSF52540">
    <property type="entry name" value="P-loop containing nucleoside triphosphate hydrolases"/>
    <property type="match status" value="2"/>
</dbReference>
<keyword evidence="7 13" id="KW-0067">ATP-binding</keyword>
<dbReference type="PANTHER" id="PTHR24029:SF0">
    <property type="entry name" value="UVRABC SYSTEM PROTEIN B"/>
    <property type="match status" value="1"/>
</dbReference>
<keyword evidence="10 13" id="KW-0742">SOS response</keyword>
<dbReference type="SMART" id="SM00490">
    <property type="entry name" value="HELICc"/>
    <property type="match status" value="1"/>
</dbReference>
<gene>
    <name evidence="13" type="primary">uvrB</name>
    <name evidence="19" type="ORF">DVK85_10660</name>
</gene>
<dbReference type="GO" id="GO:0009380">
    <property type="term" value="C:excinuclease repair complex"/>
    <property type="evidence" value="ECO:0007669"/>
    <property type="project" value="InterPro"/>
</dbReference>
<keyword evidence="9 13" id="KW-0234">DNA repair</keyword>
<dbReference type="InterPro" id="IPR001650">
    <property type="entry name" value="Helicase_C-like"/>
</dbReference>
<dbReference type="EMBL" id="CP031188">
    <property type="protein sequence ID" value="AXG74665.1"/>
    <property type="molecule type" value="Genomic_DNA"/>
</dbReference>
<evidence type="ECO:0000256" key="3">
    <source>
        <dbReference type="ARBA" id="ARBA00022490"/>
    </source>
</evidence>
<feature type="coiled-coil region" evidence="15">
    <location>
        <begin position="628"/>
        <end position="660"/>
    </location>
</feature>
<dbReference type="GO" id="GO:0003677">
    <property type="term" value="F:DNA binding"/>
    <property type="evidence" value="ECO:0007669"/>
    <property type="project" value="UniProtKB-UniRule"/>
</dbReference>
<dbReference type="InterPro" id="IPR001943">
    <property type="entry name" value="UVR_dom"/>
</dbReference>
<evidence type="ECO:0000256" key="12">
    <source>
        <dbReference type="ARBA" id="ARBA00029504"/>
    </source>
</evidence>
<dbReference type="SMART" id="SM00487">
    <property type="entry name" value="DEXDc"/>
    <property type="match status" value="1"/>
</dbReference>
<keyword evidence="5 13" id="KW-0227">DNA damage</keyword>
<keyword evidence="3 13" id="KW-0963">Cytoplasm</keyword>
<evidence type="ECO:0000259" key="17">
    <source>
        <dbReference type="PROSITE" id="PS51192"/>
    </source>
</evidence>
<dbReference type="SUPFAM" id="SSF46600">
    <property type="entry name" value="C-terminal UvrC-binding domain of UvrB"/>
    <property type="match status" value="1"/>
</dbReference>
<evidence type="ECO:0000256" key="14">
    <source>
        <dbReference type="RuleBase" id="RU003587"/>
    </source>
</evidence>
<dbReference type="GO" id="GO:0009381">
    <property type="term" value="F:excinuclease ABC activity"/>
    <property type="evidence" value="ECO:0007669"/>
    <property type="project" value="UniProtKB-UniRule"/>
</dbReference>
<dbReference type="AlphaFoldDB" id="A0A345HDK5"/>
<evidence type="ECO:0000256" key="8">
    <source>
        <dbReference type="ARBA" id="ARBA00022881"/>
    </source>
</evidence>
<dbReference type="Proteomes" id="UP000253951">
    <property type="component" value="Chromosome"/>
</dbReference>
<dbReference type="CDD" id="cd18790">
    <property type="entry name" value="SF2_C_UvrB"/>
    <property type="match status" value="1"/>
</dbReference>
<dbReference type="KEGG" id="fat:DVK85_10660"/>
<dbReference type="Pfam" id="PF12344">
    <property type="entry name" value="UvrB"/>
    <property type="match status" value="1"/>
</dbReference>
<dbReference type="GO" id="GO:0016887">
    <property type="term" value="F:ATP hydrolysis activity"/>
    <property type="evidence" value="ECO:0007669"/>
    <property type="project" value="InterPro"/>
</dbReference>
<evidence type="ECO:0000256" key="11">
    <source>
        <dbReference type="ARBA" id="ARBA00026033"/>
    </source>
</evidence>
<keyword evidence="15" id="KW-0175">Coiled coil</keyword>
<evidence type="ECO:0000313" key="19">
    <source>
        <dbReference type="EMBL" id="AXG74665.1"/>
    </source>
</evidence>
<dbReference type="PANTHER" id="PTHR24029">
    <property type="entry name" value="UVRABC SYSTEM PROTEIN B"/>
    <property type="match status" value="1"/>
</dbReference>
<comment type="subunit">
    <text evidence="11 13 14">Forms a heterotetramer with UvrA during the search for lesions. Interacts with UvrC in an incision complex.</text>
</comment>
<feature type="domain" description="Helicase C-terminal" evidence="18">
    <location>
        <begin position="429"/>
        <end position="591"/>
    </location>
</feature>
<evidence type="ECO:0000313" key="20">
    <source>
        <dbReference type="Proteomes" id="UP000253951"/>
    </source>
</evidence>
<sequence>MKFQVVSDYKPTGDQPTAIKQLSAGIDTGEKFQTLLGVTGSGKTFTMANVIEEVQKPTLVLAHNKTLAAQLYSEFKQFFPNNAVEYFVSYYDYYQPEAYIPVSGLYIEKDLSINEELEKMRLSTTSSLLSGRRDIIVVASVSCLYGIGNPVEFQKNVVSIERDQVISRTKLLHRLVQSLYSRTEADFLPGTFRIKGDTVEVFPSYADDPFRVHFFGDEIEEIEAFDAKTSQVIEKYEKLNIYPANMFVTSPDVLQGAIWEIQQDLVKQVDYFKEIGKHLEAKRLEERTNFDLEMIRELGYCSGIENYSRYLDRRQPGTRPFCLLDYFPDDYLMVIDESHVTISQVHAMYGGDRSRKENLVEYGFRLPAAMDNRPLKFEEFEAMQNQVVYVSATPADYELQKSGGVYVEQIIRPTGLLDPIIEIRPSLNQIDDLIEEIQQRVELDERVLVTTLTKRMAEELAKYLTKLSIRCRYIHSEVDTLERVEIMQDLRKGIFDVLIGVNLLREGLDLPEVSLVAILDADKEGFLRSTRSLTQTVGRAARNVNGKAIMYADKITDSMQRTMDDTTYKREKQHNYNIEHGLVPMALNKKIENSLGRNSVAYNYDSSPKVAAEPDTTYMAKGDIEKLIREKRKSMEKAAKDLDFLQAAKLRDEIKELQEKI</sequence>
<dbReference type="Pfam" id="PF02151">
    <property type="entry name" value="UVR"/>
    <property type="match status" value="1"/>
</dbReference>
<dbReference type="InterPro" id="IPR004807">
    <property type="entry name" value="UvrB"/>
</dbReference>
<comment type="domain">
    <text evidence="13">The beta-hairpin motif is involved in DNA binding.</text>
</comment>
<name>A0A345HDK5_9FLAO</name>
<dbReference type="InterPro" id="IPR041471">
    <property type="entry name" value="UvrB_inter"/>
</dbReference>
<evidence type="ECO:0000259" key="16">
    <source>
        <dbReference type="PROSITE" id="PS50151"/>
    </source>
</evidence>
<dbReference type="PROSITE" id="PS50151">
    <property type="entry name" value="UVR"/>
    <property type="match status" value="1"/>
</dbReference>
<protein>
    <recommendedName>
        <fullName evidence="12 13">UvrABC system protein B</fullName>
        <shortName evidence="13">Protein UvrB</shortName>
    </recommendedName>
    <alternativeName>
        <fullName evidence="13">Excinuclease ABC subunit B</fullName>
    </alternativeName>
</protein>
<dbReference type="Gene3D" id="4.10.860.10">
    <property type="entry name" value="UVR domain"/>
    <property type="match status" value="1"/>
</dbReference>
<evidence type="ECO:0000256" key="6">
    <source>
        <dbReference type="ARBA" id="ARBA00022769"/>
    </source>
</evidence>
<feature type="binding site" evidence="13">
    <location>
        <begin position="37"/>
        <end position="44"/>
    </location>
    <ligand>
        <name>ATP</name>
        <dbReference type="ChEBI" id="CHEBI:30616"/>
    </ligand>
</feature>
<evidence type="ECO:0000256" key="2">
    <source>
        <dbReference type="ARBA" id="ARBA00008533"/>
    </source>
</evidence>
<dbReference type="GO" id="GO:0005524">
    <property type="term" value="F:ATP binding"/>
    <property type="evidence" value="ECO:0007669"/>
    <property type="project" value="UniProtKB-UniRule"/>
</dbReference>
<dbReference type="Pfam" id="PF00271">
    <property type="entry name" value="Helicase_C"/>
    <property type="match status" value="1"/>
</dbReference>
<feature type="domain" description="UVR" evidence="16">
    <location>
        <begin position="625"/>
        <end position="660"/>
    </location>
</feature>
<evidence type="ECO:0000256" key="7">
    <source>
        <dbReference type="ARBA" id="ARBA00022840"/>
    </source>
</evidence>
<dbReference type="InterPro" id="IPR024759">
    <property type="entry name" value="UvrB_YAD/RRR_dom"/>
</dbReference>
<evidence type="ECO:0000256" key="13">
    <source>
        <dbReference type="HAMAP-Rule" id="MF_00204"/>
    </source>
</evidence>
<dbReference type="GO" id="GO:0006289">
    <property type="term" value="P:nucleotide-excision repair"/>
    <property type="evidence" value="ECO:0007669"/>
    <property type="project" value="UniProtKB-UniRule"/>
</dbReference>
<dbReference type="InterPro" id="IPR006935">
    <property type="entry name" value="Helicase/UvrB_N"/>
</dbReference>
<feature type="domain" description="Helicase ATP-binding" evidence="17">
    <location>
        <begin position="24"/>
        <end position="160"/>
    </location>
</feature>
<evidence type="ECO:0000256" key="4">
    <source>
        <dbReference type="ARBA" id="ARBA00022741"/>
    </source>
</evidence>
<accession>A0A345HDK5</accession>
<dbReference type="NCBIfam" id="NF003673">
    <property type="entry name" value="PRK05298.1"/>
    <property type="match status" value="1"/>
</dbReference>
<evidence type="ECO:0000259" key="18">
    <source>
        <dbReference type="PROSITE" id="PS51194"/>
    </source>
</evidence>
<proteinExistence type="inferred from homology"/>
<dbReference type="PROSITE" id="PS51194">
    <property type="entry name" value="HELICASE_CTER"/>
    <property type="match status" value="1"/>
</dbReference>
<comment type="similarity">
    <text evidence="2 13 14">Belongs to the UvrB family.</text>
</comment>
<evidence type="ECO:0000256" key="5">
    <source>
        <dbReference type="ARBA" id="ARBA00022763"/>
    </source>
</evidence>
<keyword evidence="4 13" id="KW-0547">Nucleotide-binding</keyword>
<keyword evidence="8 13" id="KW-0267">Excision nuclease</keyword>